<evidence type="ECO:0000256" key="2">
    <source>
        <dbReference type="ARBA" id="ARBA00012961"/>
    </source>
</evidence>
<keyword evidence="5" id="KW-0418">Kinase</keyword>
<organism evidence="8">
    <name type="scientific">marine metagenome</name>
    <dbReference type="NCBI Taxonomy" id="408172"/>
    <lineage>
        <taxon>unclassified sequences</taxon>
        <taxon>metagenomes</taxon>
        <taxon>ecological metagenomes</taxon>
    </lineage>
</organism>
<keyword evidence="6" id="KW-0067">ATP-binding</keyword>
<dbReference type="GO" id="GO:0005524">
    <property type="term" value="F:ATP binding"/>
    <property type="evidence" value="ECO:0007669"/>
    <property type="project" value="UniProtKB-KW"/>
</dbReference>
<dbReference type="Gene3D" id="3.30.63.10">
    <property type="entry name" value="Guanylate Kinase phosphate binding domain"/>
    <property type="match status" value="1"/>
</dbReference>
<dbReference type="EC" id="2.7.4.8" evidence="2"/>
<accession>A0A382NLY9</accession>
<dbReference type="HAMAP" id="MF_00328">
    <property type="entry name" value="Guanylate_kinase"/>
    <property type="match status" value="1"/>
</dbReference>
<sequence>MSSAVSSTPLLVVVSAPSGAGKSTLCDNVRAALPSASRAVTCTTREPRDGELDEVDYYFLGEEEFLARVEGGEFLENAVVHGNHYGVLKSELRAKLAEGSDVLLNIDVQGAATIRERAATDPVLSHSLVTVFLCPPSLGELEQRLRGRGTDSGEAIARRLAIAKDEMDQAEKFDHTLTSQTREADVDRLLGIIENVRLAKREAIPTHE</sequence>
<dbReference type="NCBIfam" id="TIGR03263">
    <property type="entry name" value="guanyl_kin"/>
    <property type="match status" value="1"/>
</dbReference>
<dbReference type="PROSITE" id="PS50052">
    <property type="entry name" value="GUANYLATE_KINASE_2"/>
    <property type="match status" value="1"/>
</dbReference>
<evidence type="ECO:0000313" key="8">
    <source>
        <dbReference type="EMBL" id="SVC61315.1"/>
    </source>
</evidence>
<evidence type="ECO:0000256" key="6">
    <source>
        <dbReference type="ARBA" id="ARBA00022840"/>
    </source>
</evidence>
<dbReference type="InterPro" id="IPR017665">
    <property type="entry name" value="Guanylate_kinase"/>
</dbReference>
<proteinExistence type="inferred from homology"/>
<dbReference type="GO" id="GO:0005829">
    <property type="term" value="C:cytosol"/>
    <property type="evidence" value="ECO:0007669"/>
    <property type="project" value="TreeGrafter"/>
</dbReference>
<reference evidence="8" key="1">
    <citation type="submission" date="2018-05" db="EMBL/GenBank/DDBJ databases">
        <authorList>
            <person name="Lanie J.A."/>
            <person name="Ng W.-L."/>
            <person name="Kazmierczak K.M."/>
            <person name="Andrzejewski T.M."/>
            <person name="Davidsen T.M."/>
            <person name="Wayne K.J."/>
            <person name="Tettelin H."/>
            <person name="Glass J.I."/>
            <person name="Rusch D."/>
            <person name="Podicherti R."/>
            <person name="Tsui H.-C.T."/>
            <person name="Winkler M.E."/>
        </authorList>
    </citation>
    <scope>NUCLEOTIDE SEQUENCE</scope>
</reference>
<dbReference type="InterPro" id="IPR008145">
    <property type="entry name" value="GK/Ca_channel_bsu"/>
</dbReference>
<comment type="similarity">
    <text evidence="1">Belongs to the guanylate kinase family.</text>
</comment>
<dbReference type="FunFam" id="3.30.63.10:FF:000002">
    <property type="entry name" value="Guanylate kinase 1"/>
    <property type="match status" value="1"/>
</dbReference>
<dbReference type="SMART" id="SM00072">
    <property type="entry name" value="GuKc"/>
    <property type="match status" value="1"/>
</dbReference>
<evidence type="ECO:0000256" key="5">
    <source>
        <dbReference type="ARBA" id="ARBA00022777"/>
    </source>
</evidence>
<protein>
    <recommendedName>
        <fullName evidence="2">guanylate kinase</fullName>
        <ecNumber evidence="2">2.7.4.8</ecNumber>
    </recommendedName>
</protein>
<gene>
    <name evidence="8" type="ORF">METZ01_LOCUS314169</name>
</gene>
<feature type="domain" description="Guanylate kinase-like" evidence="7">
    <location>
        <begin position="9"/>
        <end position="194"/>
    </location>
</feature>
<evidence type="ECO:0000256" key="4">
    <source>
        <dbReference type="ARBA" id="ARBA00022741"/>
    </source>
</evidence>
<dbReference type="PANTHER" id="PTHR23117">
    <property type="entry name" value="GUANYLATE KINASE-RELATED"/>
    <property type="match status" value="1"/>
</dbReference>
<dbReference type="Pfam" id="PF00625">
    <property type="entry name" value="Guanylate_kin"/>
    <property type="match status" value="1"/>
</dbReference>
<dbReference type="PANTHER" id="PTHR23117:SF13">
    <property type="entry name" value="GUANYLATE KINASE"/>
    <property type="match status" value="1"/>
</dbReference>
<dbReference type="InterPro" id="IPR027417">
    <property type="entry name" value="P-loop_NTPase"/>
</dbReference>
<dbReference type="GO" id="GO:0004385">
    <property type="term" value="F:GMP kinase activity"/>
    <property type="evidence" value="ECO:0007669"/>
    <property type="project" value="UniProtKB-EC"/>
</dbReference>
<evidence type="ECO:0000259" key="7">
    <source>
        <dbReference type="PROSITE" id="PS50052"/>
    </source>
</evidence>
<evidence type="ECO:0000256" key="1">
    <source>
        <dbReference type="ARBA" id="ARBA00005790"/>
    </source>
</evidence>
<dbReference type="AlphaFoldDB" id="A0A382NLY9"/>
<name>A0A382NLY9_9ZZZZ</name>
<evidence type="ECO:0000256" key="3">
    <source>
        <dbReference type="ARBA" id="ARBA00022679"/>
    </source>
</evidence>
<dbReference type="InterPro" id="IPR008144">
    <property type="entry name" value="Guanylate_kin-like_dom"/>
</dbReference>
<dbReference type="SUPFAM" id="SSF52540">
    <property type="entry name" value="P-loop containing nucleoside triphosphate hydrolases"/>
    <property type="match status" value="1"/>
</dbReference>
<dbReference type="CDD" id="cd00071">
    <property type="entry name" value="GMPK"/>
    <property type="match status" value="1"/>
</dbReference>
<keyword evidence="3" id="KW-0808">Transferase</keyword>
<keyword evidence="4" id="KW-0547">Nucleotide-binding</keyword>
<dbReference type="EMBL" id="UINC01100902">
    <property type="protein sequence ID" value="SVC61315.1"/>
    <property type="molecule type" value="Genomic_DNA"/>
</dbReference>
<dbReference type="Gene3D" id="3.40.50.300">
    <property type="entry name" value="P-loop containing nucleotide triphosphate hydrolases"/>
    <property type="match status" value="1"/>
</dbReference>